<name>A0A226D7T4_FOLCA</name>
<organism evidence="2 3">
    <name type="scientific">Folsomia candida</name>
    <name type="common">Springtail</name>
    <dbReference type="NCBI Taxonomy" id="158441"/>
    <lineage>
        <taxon>Eukaryota</taxon>
        <taxon>Metazoa</taxon>
        <taxon>Ecdysozoa</taxon>
        <taxon>Arthropoda</taxon>
        <taxon>Hexapoda</taxon>
        <taxon>Collembola</taxon>
        <taxon>Entomobryomorpha</taxon>
        <taxon>Isotomoidea</taxon>
        <taxon>Isotomidae</taxon>
        <taxon>Proisotominae</taxon>
        <taxon>Folsomia</taxon>
    </lineage>
</organism>
<keyword evidence="1" id="KW-0812">Transmembrane</keyword>
<dbReference type="EMBL" id="LNIX01000029">
    <property type="protein sequence ID" value="OXA41605.1"/>
    <property type="molecule type" value="Genomic_DNA"/>
</dbReference>
<dbReference type="AlphaFoldDB" id="A0A226D7T4"/>
<evidence type="ECO:0000313" key="3">
    <source>
        <dbReference type="Proteomes" id="UP000198287"/>
    </source>
</evidence>
<evidence type="ECO:0000256" key="1">
    <source>
        <dbReference type="SAM" id="Phobius"/>
    </source>
</evidence>
<gene>
    <name evidence="2" type="ORF">Fcan01_23853</name>
</gene>
<proteinExistence type="predicted"/>
<keyword evidence="3" id="KW-1185">Reference proteome</keyword>
<sequence>MAISTHTVRIDSVIQYLVFCDPFVIHSGLATENLGSDMSNKSVPWRGVYIYFYAPLNYRISGQDGDIDKKWEEIDLLTSVFTMAHYKSLKCLYVLNYVNPTTLRKNISRPEIVTAELEISKFLASVTDRLIKFPGRGDIKVGTVRFFYLLWIHHSLMKPPYTAVSHQLIRYRYVFIKSIDTMEKGKIIYLLACYTCKILSLVKIPNSKIPYVLNPFNRVMQEEAEGFKIIWKFIAKPELTKFSGILSPKEATMYLRNIQNFRAIDPTLFVAALLLHLTNSTGRICPNQDDFGMTQCESEILGEDGKIRNHVNIGLELLDEYYPTYDWVSTSSTGYTFMTCWSQIESPYKYYVTPYGREVWISILLAGFLTSLFLIGLLRIKKNLSVPPSYPVILLISTLLEETFHVPTILWKQEEFRSVVHHIYYFLQWVYRSFHNEIILSIGGIFNFGIYRFGNTALRIKENRSIISYNPPNITLHSLLTHRKFDMGQDFVILPYYPLDSSSVRNMEENPFFSELCNHIEDVTYNLRQNKIQLQNLTKIDKIISNLINPLHLTHPLLATSPGHEIVHDHDMEKLIVKCGRTVFVQKMEIIDKEFIYFKRNYDSINFFK</sequence>
<keyword evidence="1" id="KW-0472">Membrane</keyword>
<feature type="transmembrane region" description="Helical" evidence="1">
    <location>
        <begin position="434"/>
        <end position="454"/>
    </location>
</feature>
<feature type="transmembrane region" description="Helical" evidence="1">
    <location>
        <begin position="359"/>
        <end position="378"/>
    </location>
</feature>
<reference evidence="2 3" key="1">
    <citation type="submission" date="2015-12" db="EMBL/GenBank/DDBJ databases">
        <title>The genome of Folsomia candida.</title>
        <authorList>
            <person name="Faddeeva A."/>
            <person name="Derks M.F."/>
            <person name="Anvar Y."/>
            <person name="Smit S."/>
            <person name="Van Straalen N."/>
            <person name="Roelofs D."/>
        </authorList>
    </citation>
    <scope>NUCLEOTIDE SEQUENCE [LARGE SCALE GENOMIC DNA]</scope>
    <source>
        <strain evidence="2 3">VU population</strain>
        <tissue evidence="2">Whole body</tissue>
    </source>
</reference>
<evidence type="ECO:0000313" key="2">
    <source>
        <dbReference type="EMBL" id="OXA41605.1"/>
    </source>
</evidence>
<comment type="caution">
    <text evidence="2">The sequence shown here is derived from an EMBL/GenBank/DDBJ whole genome shotgun (WGS) entry which is preliminary data.</text>
</comment>
<keyword evidence="1" id="KW-1133">Transmembrane helix</keyword>
<protein>
    <submittedName>
        <fullName evidence="2">Uncharacterized protein</fullName>
    </submittedName>
</protein>
<accession>A0A226D7T4</accession>
<dbReference type="Proteomes" id="UP000198287">
    <property type="component" value="Unassembled WGS sequence"/>
</dbReference>